<evidence type="ECO:0000259" key="1">
    <source>
        <dbReference type="PROSITE" id="PS50025"/>
    </source>
</evidence>
<dbReference type="SUPFAM" id="SSF49899">
    <property type="entry name" value="Concanavalin A-like lectins/glucanases"/>
    <property type="match status" value="1"/>
</dbReference>
<dbReference type="Gene3D" id="2.60.120.200">
    <property type="match status" value="1"/>
</dbReference>
<keyword evidence="3" id="KW-1185">Reference proteome</keyword>
<name>A0A1G6ZP25_9BACT</name>
<dbReference type="PROSITE" id="PS50025">
    <property type="entry name" value="LAM_G_DOMAIN"/>
    <property type="match status" value="1"/>
</dbReference>
<dbReference type="InterPro" id="IPR001791">
    <property type="entry name" value="Laminin_G"/>
</dbReference>
<protein>
    <submittedName>
        <fullName evidence="2">MSHA biogenesis protein MshQ</fullName>
    </submittedName>
</protein>
<organism evidence="2 3">
    <name type="scientific">Desulfuromonas thiophila</name>
    <dbReference type="NCBI Taxonomy" id="57664"/>
    <lineage>
        <taxon>Bacteria</taxon>
        <taxon>Pseudomonadati</taxon>
        <taxon>Thermodesulfobacteriota</taxon>
        <taxon>Desulfuromonadia</taxon>
        <taxon>Desulfuromonadales</taxon>
        <taxon>Desulfuromonadaceae</taxon>
        <taxon>Desulfuromonas</taxon>
    </lineage>
</organism>
<dbReference type="RefSeq" id="WP_092076545.1">
    <property type="nucleotide sequence ID" value="NZ_FNAQ01000003.1"/>
</dbReference>
<evidence type="ECO:0000313" key="3">
    <source>
        <dbReference type="Proteomes" id="UP000243205"/>
    </source>
</evidence>
<dbReference type="InterPro" id="IPR046524">
    <property type="entry name" value="DUF6701"/>
</dbReference>
<dbReference type="STRING" id="57664.SAMN05661003_10332"/>
<feature type="domain" description="Laminin G" evidence="1">
    <location>
        <begin position="96"/>
        <end position="284"/>
    </location>
</feature>
<proteinExistence type="predicted"/>
<dbReference type="InterPro" id="IPR013320">
    <property type="entry name" value="ConA-like_dom_sf"/>
</dbReference>
<dbReference type="AlphaFoldDB" id="A0A1G6ZP25"/>
<reference evidence="3" key="1">
    <citation type="submission" date="2016-10" db="EMBL/GenBank/DDBJ databases">
        <authorList>
            <person name="Varghese N."/>
            <person name="Submissions S."/>
        </authorList>
    </citation>
    <scope>NUCLEOTIDE SEQUENCE [LARGE SCALE GENOMIC DNA]</scope>
    <source>
        <strain evidence="3">DSM 8987</strain>
    </source>
</reference>
<gene>
    <name evidence="2" type="ORF">SAMN05661003_10332</name>
</gene>
<dbReference type="OrthoDB" id="9790247at2"/>
<dbReference type="EMBL" id="FNAQ01000003">
    <property type="protein sequence ID" value="SDE03316.1"/>
    <property type="molecule type" value="Genomic_DNA"/>
</dbReference>
<dbReference type="Pfam" id="PF13385">
    <property type="entry name" value="Laminin_G_3"/>
    <property type="match status" value="1"/>
</dbReference>
<dbReference type="Pfam" id="PF20419">
    <property type="entry name" value="DUF6701"/>
    <property type="match status" value="1"/>
</dbReference>
<dbReference type="Proteomes" id="UP000243205">
    <property type="component" value="Unassembled WGS sequence"/>
</dbReference>
<accession>A0A1G6ZP25</accession>
<sequence length="954" mass="99771">MLLSNRMLLLWLLVGLTVLLPGCKTVMEYHLDECNRSEVLADSSATANHATRLHAAGNSDGLYAAYVFDPASYVVCAGRRFRGEGYNADPNNAWYGARYYLEAPDHPDISPLSKVSLFSDGKMTLTGWFKTSGNGTLLCKAGDSSDSCEYRVFVEGGALKVSIWNRYGGASTFTVAAGVANGQWHAFAITARNSFSGTLQVSMYFDGAATGTSSVTNYAGYCEKTTGPLVIGAMNWGNGNITNFFDGVIDEIAMTDDVESSADLSKAYNNQRQHKNADGSSRSCPSCVTGPDHFEFIHDGQGLTCASETVTLRACGNADCSQRFSGTVQVTLPDLGWLNGRIQTLVFPASGEVQLKLKHTTAETVQLGLVNSAPEVVGATRCFIGATQSCALFFADAGFVLEFDSLTGNGPPSGRSCTAVAGLLRAVRKNDDASVCVGDDSFADVTRNVRFWSGYAEPATGTRSLALNGQTLSTASPGTALALSFNAQAAAPLSLRYADAGSVHLYARYDGQEASQDAGLLMTGSTAAPVVFAPDHFVVTSPLNNATAAGAPKLAAGLPFEVTVTAVCGDGTVTPNFAWPTQLSVADVQPSGGRAGVLAPTSLTAADFTAGRATPDLTYSEVGNVTLQAQATNYLGSGREISGSGQLGRFMPHHFRLTRGSLTNRVDSGCVPAATFTYLDEPLALTFTLEAENAANDRTQNYVGAYAKFSGDEDEAAPAGEVYLLTAVDAPGGSATSLGGRLLVDGRQRDSGWAAGSADFSLRLRLARAALPLPPDGPFNDVRFGVVLQDADGVAIAALDLDSDGDGAADSAQAAGAVVLRQGRLRLVNAHGSELLPLALPVLAEYYNGTSFVPHGADSCTALALTDFSFVADPAGLPGANAFTPLAAGAGTLNWTSGPGSPGAVAVTAQLAALPWLQFDWDADASYDNPTARATFGIYKGSERIIYLRETTWR</sequence>
<evidence type="ECO:0000313" key="2">
    <source>
        <dbReference type="EMBL" id="SDE03316.1"/>
    </source>
</evidence>